<organism evidence="2 3">
    <name type="scientific">Tulasnella calospora MUT 4182</name>
    <dbReference type="NCBI Taxonomy" id="1051891"/>
    <lineage>
        <taxon>Eukaryota</taxon>
        <taxon>Fungi</taxon>
        <taxon>Dikarya</taxon>
        <taxon>Basidiomycota</taxon>
        <taxon>Agaricomycotina</taxon>
        <taxon>Agaricomycetes</taxon>
        <taxon>Cantharellales</taxon>
        <taxon>Tulasnellaceae</taxon>
        <taxon>Tulasnella</taxon>
    </lineage>
</organism>
<reference evidence="3" key="2">
    <citation type="submission" date="2015-01" db="EMBL/GenBank/DDBJ databases">
        <title>Evolutionary Origins and Diversification of the Mycorrhizal Mutualists.</title>
        <authorList>
            <consortium name="DOE Joint Genome Institute"/>
            <consortium name="Mycorrhizal Genomics Consortium"/>
            <person name="Kohler A."/>
            <person name="Kuo A."/>
            <person name="Nagy L.G."/>
            <person name="Floudas D."/>
            <person name="Copeland A."/>
            <person name="Barry K.W."/>
            <person name="Cichocki N."/>
            <person name="Veneault-Fourrey C."/>
            <person name="LaButti K."/>
            <person name="Lindquist E.A."/>
            <person name="Lipzen A."/>
            <person name="Lundell T."/>
            <person name="Morin E."/>
            <person name="Murat C."/>
            <person name="Riley R."/>
            <person name="Ohm R."/>
            <person name="Sun H."/>
            <person name="Tunlid A."/>
            <person name="Henrissat B."/>
            <person name="Grigoriev I.V."/>
            <person name="Hibbett D.S."/>
            <person name="Martin F."/>
        </authorList>
    </citation>
    <scope>NUCLEOTIDE SEQUENCE [LARGE SCALE GENOMIC DNA]</scope>
    <source>
        <strain evidence="3">MUT 4182</strain>
    </source>
</reference>
<gene>
    <name evidence="2" type="ORF">M407DRAFT_160309</name>
</gene>
<feature type="region of interest" description="Disordered" evidence="1">
    <location>
        <begin position="1"/>
        <end position="20"/>
    </location>
</feature>
<name>A0A0C3LAB8_9AGAM</name>
<accession>A0A0C3LAB8</accession>
<feature type="compositionally biased region" description="Polar residues" evidence="1">
    <location>
        <begin position="1"/>
        <end position="12"/>
    </location>
</feature>
<evidence type="ECO:0000256" key="1">
    <source>
        <dbReference type="SAM" id="MobiDB-lite"/>
    </source>
</evidence>
<reference evidence="2 3" key="1">
    <citation type="submission" date="2014-04" db="EMBL/GenBank/DDBJ databases">
        <authorList>
            <consortium name="DOE Joint Genome Institute"/>
            <person name="Kuo A."/>
            <person name="Girlanda M."/>
            <person name="Perotto S."/>
            <person name="Kohler A."/>
            <person name="Nagy L.G."/>
            <person name="Floudas D."/>
            <person name="Copeland A."/>
            <person name="Barry K.W."/>
            <person name="Cichocki N."/>
            <person name="Veneault-Fourrey C."/>
            <person name="LaButti K."/>
            <person name="Lindquist E.A."/>
            <person name="Lipzen A."/>
            <person name="Lundell T."/>
            <person name="Morin E."/>
            <person name="Murat C."/>
            <person name="Sun H."/>
            <person name="Tunlid A."/>
            <person name="Henrissat B."/>
            <person name="Grigoriev I.V."/>
            <person name="Hibbett D.S."/>
            <person name="Martin F."/>
            <person name="Nordberg H.P."/>
            <person name="Cantor M.N."/>
            <person name="Hua S.X."/>
        </authorList>
    </citation>
    <scope>NUCLEOTIDE SEQUENCE [LARGE SCALE GENOMIC DNA]</scope>
    <source>
        <strain evidence="2 3">MUT 4182</strain>
    </source>
</reference>
<protein>
    <submittedName>
        <fullName evidence="2">Uncharacterized protein</fullName>
    </submittedName>
</protein>
<evidence type="ECO:0000313" key="2">
    <source>
        <dbReference type="EMBL" id="KIO18357.1"/>
    </source>
</evidence>
<dbReference type="EMBL" id="KN823293">
    <property type="protein sequence ID" value="KIO18357.1"/>
    <property type="molecule type" value="Genomic_DNA"/>
</dbReference>
<sequence length="80" mass="8939">MHSYFSTWNSNKSDSDRSKVAQGGDVVYVSVDLYLGVPEITTNLPASQVVISLARETIPEIPSILRHLYLANQILRRGHL</sequence>
<proteinExistence type="predicted"/>
<dbReference type="Proteomes" id="UP000054248">
    <property type="component" value="Unassembled WGS sequence"/>
</dbReference>
<keyword evidence="3" id="KW-1185">Reference proteome</keyword>
<dbReference type="AlphaFoldDB" id="A0A0C3LAB8"/>
<dbReference type="HOGENOM" id="CLU_2591540_0_0_1"/>
<evidence type="ECO:0000313" key="3">
    <source>
        <dbReference type="Proteomes" id="UP000054248"/>
    </source>
</evidence>